<gene>
    <name evidence="2" type="ORF">SAMN05216252_113122</name>
</gene>
<feature type="compositionally biased region" description="Polar residues" evidence="1">
    <location>
        <begin position="60"/>
        <end position="74"/>
    </location>
</feature>
<name>A0A239JN22_9ACTN</name>
<feature type="compositionally biased region" description="Low complexity" evidence="1">
    <location>
        <begin position="78"/>
        <end position="87"/>
    </location>
</feature>
<dbReference type="EMBL" id="FZOF01000013">
    <property type="protein sequence ID" value="SNT07205.1"/>
    <property type="molecule type" value="Genomic_DNA"/>
</dbReference>
<sequence>MHDPGDPVPVRGGAVLLTDAYPAGPFDQRDIEARHDVLTWTGRALTASLEVAGRMTAVLTTTSDGPAGSATSTRTARRSISPTASPAPTAPPTRIPRRSVSTCGAAHVFRPGRRIRLQVTAYAHPRWEAPDSPGTCRIHHAAARPSRLLPVAE</sequence>
<protein>
    <recommendedName>
        <fullName evidence="4">Xaa-Pro dipeptidyl-peptidase C-terminal domain-containing protein</fullName>
    </recommendedName>
</protein>
<organism evidence="2 3">
    <name type="scientific">Actinacidiphila glaucinigra</name>
    <dbReference type="NCBI Taxonomy" id="235986"/>
    <lineage>
        <taxon>Bacteria</taxon>
        <taxon>Bacillati</taxon>
        <taxon>Actinomycetota</taxon>
        <taxon>Actinomycetes</taxon>
        <taxon>Kitasatosporales</taxon>
        <taxon>Streptomycetaceae</taxon>
        <taxon>Actinacidiphila</taxon>
    </lineage>
</organism>
<evidence type="ECO:0000256" key="1">
    <source>
        <dbReference type="SAM" id="MobiDB-lite"/>
    </source>
</evidence>
<dbReference type="InterPro" id="IPR008979">
    <property type="entry name" value="Galactose-bd-like_sf"/>
</dbReference>
<proteinExistence type="predicted"/>
<dbReference type="Proteomes" id="UP000198280">
    <property type="component" value="Unassembled WGS sequence"/>
</dbReference>
<keyword evidence="3" id="KW-1185">Reference proteome</keyword>
<evidence type="ECO:0000313" key="3">
    <source>
        <dbReference type="Proteomes" id="UP000198280"/>
    </source>
</evidence>
<dbReference type="Gene3D" id="2.60.120.260">
    <property type="entry name" value="Galactose-binding domain-like"/>
    <property type="match status" value="2"/>
</dbReference>
<dbReference type="RefSeq" id="WP_220093325.1">
    <property type="nucleotide sequence ID" value="NZ_FZOF01000013.1"/>
</dbReference>
<evidence type="ECO:0000313" key="2">
    <source>
        <dbReference type="EMBL" id="SNT07205.1"/>
    </source>
</evidence>
<accession>A0A239JN22</accession>
<reference evidence="2 3" key="1">
    <citation type="submission" date="2017-06" db="EMBL/GenBank/DDBJ databases">
        <authorList>
            <person name="Kim H.J."/>
            <person name="Triplett B.A."/>
        </authorList>
    </citation>
    <scope>NUCLEOTIDE SEQUENCE [LARGE SCALE GENOMIC DNA]</scope>
    <source>
        <strain evidence="2 3">CGMCC 4.1858</strain>
    </source>
</reference>
<dbReference type="SUPFAM" id="SSF49785">
    <property type="entry name" value="Galactose-binding domain-like"/>
    <property type="match status" value="1"/>
</dbReference>
<dbReference type="AlphaFoldDB" id="A0A239JN22"/>
<evidence type="ECO:0008006" key="4">
    <source>
        <dbReference type="Google" id="ProtNLM"/>
    </source>
</evidence>
<feature type="region of interest" description="Disordered" evidence="1">
    <location>
        <begin position="60"/>
        <end position="101"/>
    </location>
</feature>